<keyword evidence="5" id="KW-1185">Reference proteome</keyword>
<dbReference type="GO" id="GO:0005737">
    <property type="term" value="C:cytoplasm"/>
    <property type="evidence" value="ECO:0007669"/>
    <property type="project" value="InterPro"/>
</dbReference>
<feature type="domain" description="L-fucose isomerase C-terminal" evidence="3">
    <location>
        <begin position="351"/>
        <end position="488"/>
    </location>
</feature>
<protein>
    <submittedName>
        <fullName evidence="4">L-fucose isomerase</fullName>
    </submittedName>
</protein>
<dbReference type="SUPFAM" id="SSF53743">
    <property type="entry name" value="FucI/AraA N-terminal and middle domains"/>
    <property type="match status" value="1"/>
</dbReference>
<accession>A0A1T4VK09</accession>
<dbReference type="RefSeq" id="WP_078929042.1">
    <property type="nucleotide sequence ID" value="NZ_FUXX01000029.1"/>
</dbReference>
<sequence length="505" mass="55693">MLPNIPNVNLGVIAVSRDCFIRSLSERRRAAVVKACQDKGIKINEIKVTVENENDAIKAVEEAKNAGCNALVVFLGNFGPETPETLIKKFFDGPCMFVAAAEETGNDLIDGRGDAYCGMLNCSYNLGLRKLKGFIPEYPVGTASDIADMVADFLPVARTLIGLANLKIITFGPRPQDFFACNAPIKGLYDIGVEIEENSELDLLVAYRKHAGDPRIKDVAADMAKELGTNGNTYPDMLERMAQFELTLVDWAEQHKGSRKYVVFADKCWPAFPEEFGFEPCYVNSRLASRGMPVACEVDIFGALSEYIGACVTEDAVTLLDINNSVPQDLFNEDIKPKFSEYKLTDTFMGFHCGNTPFCKLTTTDSCNMKLGKINYQIIQHRLLEPAGSTPDFTRGTLEGDLTAGPITFFRLQTTPDTKLQAYVAEGEVLPVGTRSFGGIGIFAIPEMGRFYRHVLIEKRYPHHGAVAFSHVGKALYNIFNMLGIETVNYNQPAGVLYPTENPFA</sequence>
<evidence type="ECO:0000313" key="5">
    <source>
        <dbReference type="Proteomes" id="UP000242432"/>
    </source>
</evidence>
<dbReference type="GO" id="GO:0006004">
    <property type="term" value="P:fucose metabolic process"/>
    <property type="evidence" value="ECO:0007669"/>
    <property type="project" value="InterPro"/>
</dbReference>
<keyword evidence="2" id="KW-0119">Carbohydrate metabolism</keyword>
<evidence type="ECO:0000256" key="1">
    <source>
        <dbReference type="ARBA" id="ARBA00023235"/>
    </source>
</evidence>
<dbReference type="PANTHER" id="PTHR36120:SF1">
    <property type="entry name" value="L-FUCOSE ISOMERASE C-TERMINAL DOMAIN-CONTAINING PROTEIN"/>
    <property type="match status" value="1"/>
</dbReference>
<evidence type="ECO:0000256" key="2">
    <source>
        <dbReference type="ARBA" id="ARBA00023277"/>
    </source>
</evidence>
<organism evidence="4 5">
    <name type="scientific">Succinivibrio dextrinosolvens DSM 3072</name>
    <dbReference type="NCBI Taxonomy" id="1123324"/>
    <lineage>
        <taxon>Bacteria</taxon>
        <taxon>Pseudomonadati</taxon>
        <taxon>Pseudomonadota</taxon>
        <taxon>Gammaproteobacteria</taxon>
        <taxon>Aeromonadales</taxon>
        <taxon>Succinivibrionaceae</taxon>
        <taxon>Succinivibrio</taxon>
    </lineage>
</organism>
<dbReference type="GO" id="GO:0008736">
    <property type="term" value="F:L-fucose isomerase activity"/>
    <property type="evidence" value="ECO:0007669"/>
    <property type="project" value="InterPro"/>
</dbReference>
<dbReference type="Pfam" id="PF02952">
    <property type="entry name" value="Fucose_iso_C"/>
    <property type="match status" value="1"/>
</dbReference>
<dbReference type="PANTHER" id="PTHR36120">
    <property type="entry name" value="FUCOSE ISOMERASE"/>
    <property type="match status" value="1"/>
</dbReference>
<dbReference type="InterPro" id="IPR015888">
    <property type="entry name" value="Fuc_isomerase_C"/>
</dbReference>
<reference evidence="5" key="1">
    <citation type="submission" date="2017-02" db="EMBL/GenBank/DDBJ databases">
        <authorList>
            <person name="Varghese N."/>
            <person name="Submissions S."/>
        </authorList>
    </citation>
    <scope>NUCLEOTIDE SEQUENCE [LARGE SCALE GENOMIC DNA]</scope>
    <source>
        <strain evidence="5">DSM 3072</strain>
    </source>
</reference>
<proteinExistence type="predicted"/>
<evidence type="ECO:0000259" key="3">
    <source>
        <dbReference type="Pfam" id="PF02952"/>
    </source>
</evidence>
<evidence type="ECO:0000313" key="4">
    <source>
        <dbReference type="EMBL" id="SKA65310.1"/>
    </source>
</evidence>
<dbReference type="EMBL" id="FUXX01000029">
    <property type="protein sequence ID" value="SKA65310.1"/>
    <property type="molecule type" value="Genomic_DNA"/>
</dbReference>
<keyword evidence="1 4" id="KW-0413">Isomerase</keyword>
<name>A0A1T4VK09_9GAMM</name>
<dbReference type="STRING" id="83771.SAMN02910357_00255"/>
<dbReference type="AlphaFoldDB" id="A0A1T4VK09"/>
<dbReference type="InterPro" id="IPR009015">
    <property type="entry name" value="Fucose_isomerase_N/cen_sf"/>
</dbReference>
<gene>
    <name evidence="4" type="ORF">SAMN02745213_01637</name>
</gene>
<dbReference type="Proteomes" id="UP000242432">
    <property type="component" value="Unassembled WGS sequence"/>
</dbReference>